<name>A0A0W8EYB5_9ZZZZ</name>
<comment type="caution">
    <text evidence="1">The sequence shown here is derived from an EMBL/GenBank/DDBJ whole genome shotgun (WGS) entry which is preliminary data.</text>
</comment>
<organism evidence="1">
    <name type="scientific">hydrocarbon metagenome</name>
    <dbReference type="NCBI Taxonomy" id="938273"/>
    <lineage>
        <taxon>unclassified sequences</taxon>
        <taxon>metagenomes</taxon>
        <taxon>ecological metagenomes</taxon>
    </lineage>
</organism>
<reference evidence="1" key="1">
    <citation type="journal article" date="2015" name="Proc. Natl. Acad. Sci. U.S.A.">
        <title>Networks of energetic and metabolic interactions define dynamics in microbial communities.</title>
        <authorList>
            <person name="Embree M."/>
            <person name="Liu J.K."/>
            <person name="Al-Bassam M.M."/>
            <person name="Zengler K."/>
        </authorList>
    </citation>
    <scope>NUCLEOTIDE SEQUENCE</scope>
</reference>
<dbReference type="AlphaFoldDB" id="A0A0W8EYB5"/>
<proteinExistence type="predicted"/>
<evidence type="ECO:0000313" key="1">
    <source>
        <dbReference type="EMBL" id="KUG13624.1"/>
    </source>
</evidence>
<gene>
    <name evidence="1" type="ORF">ASZ90_016354</name>
</gene>
<accession>A0A0W8EYB5</accession>
<protein>
    <submittedName>
        <fullName evidence="1">Uncharacterized protein</fullName>
    </submittedName>
</protein>
<sequence length="40" mass="4949">MEQTTKQLLERWEKNPGLRGIFARAWRAWHTAIARNRWIR</sequence>
<dbReference type="EMBL" id="LNQE01001714">
    <property type="protein sequence ID" value="KUG13624.1"/>
    <property type="molecule type" value="Genomic_DNA"/>
</dbReference>